<dbReference type="InterPro" id="IPR036864">
    <property type="entry name" value="Zn2-C6_fun-type_DNA-bd_sf"/>
</dbReference>
<dbReference type="SUPFAM" id="SSF57701">
    <property type="entry name" value="Zn2/Cys6 DNA-binding domain"/>
    <property type="match status" value="1"/>
</dbReference>
<dbReference type="AlphaFoldDB" id="A0A9Q8PHS5"/>
<dbReference type="Proteomes" id="UP000756132">
    <property type="component" value="Chromosome 10"/>
</dbReference>
<dbReference type="PANTHER" id="PTHR37534">
    <property type="entry name" value="TRANSCRIPTIONAL ACTIVATOR PROTEIN UGA3"/>
    <property type="match status" value="1"/>
</dbReference>
<reference evidence="5" key="1">
    <citation type="submission" date="2021-12" db="EMBL/GenBank/DDBJ databases">
        <authorList>
            <person name="Zaccaron A."/>
            <person name="Stergiopoulos I."/>
        </authorList>
    </citation>
    <scope>NUCLEOTIDE SEQUENCE</scope>
    <source>
        <strain evidence="5">Race5_Kim</strain>
    </source>
</reference>
<gene>
    <name evidence="5" type="ORF">CLAFUR5_12289</name>
</gene>
<dbReference type="GeneID" id="71992167"/>
<feature type="domain" description="Zn(2)-C6 fungal-type" evidence="4">
    <location>
        <begin position="42"/>
        <end position="72"/>
    </location>
</feature>
<dbReference type="GO" id="GO:0005634">
    <property type="term" value="C:nucleus"/>
    <property type="evidence" value="ECO:0007669"/>
    <property type="project" value="UniProtKB-SubCell"/>
</dbReference>
<dbReference type="InterPro" id="IPR001138">
    <property type="entry name" value="Zn2Cys6_DnaBD"/>
</dbReference>
<dbReference type="PANTHER" id="PTHR37534:SF12">
    <property type="entry name" value="ZN(2)-C6 FUNGAL-TYPE DOMAIN-CONTAINING PROTEIN"/>
    <property type="match status" value="1"/>
</dbReference>
<name>A0A9Q8PHS5_PASFU</name>
<dbReference type="OrthoDB" id="5294180at2759"/>
<dbReference type="PROSITE" id="PS50048">
    <property type="entry name" value="ZN2_CY6_FUNGAL_2"/>
    <property type="match status" value="1"/>
</dbReference>
<comment type="subcellular location">
    <subcellularLocation>
        <location evidence="1">Nucleus</location>
    </subcellularLocation>
</comment>
<dbReference type="Gene3D" id="4.10.240.10">
    <property type="entry name" value="Zn(2)-C6 fungal-type DNA-binding domain"/>
    <property type="match status" value="1"/>
</dbReference>
<evidence type="ECO:0000313" key="6">
    <source>
        <dbReference type="Proteomes" id="UP000756132"/>
    </source>
</evidence>
<sequence>MSSSAQPSGVTKQTSKMAAPKNVPSAEAKAAASKMHRRSRSGCFTCRLRRKKCEEGKPACKACKHLGLRCDYKRPMWWSNGEQRRQQKEMIKNIIKRTQLSKKQAQAQQSLNTSSPPPLSHSVPTSAEAPFAESFPQSRCPSEGSPYSDGCDYTPGLTPAHGFTYQSPEGYFAMPPPPQPFISAHQQYPMFSPYEVDIKTEREIYINNVPTRRDSTISTFSTFQPPPAAEGVPGYPADSWVQQEHFESTCEEFAEEPVDFNFFEYPHGPLDPDHGAVINVDEADKYLFNHFLDKVTKLIFPVLDANQHGSARTDVILPALESNQAYLHCCLSIAATHMRSTEGVTGEQIDNDIVRHRYSAISALCEALGQDVNHAQILEATLGMIFFQCSVGRPDDALPDIPWHQHFQAAASLVNKLELPASAMELSTTGQHPDFNMTLASWIDILGASLMNRQPMFAETYRAIHEQQGSIGLAELTGCEDNTMFLISEGVCLEVNKPYIDDVAACNYVTSLSHAITATEAAAPPVQNCFSSTGAIRPRQLTANISALFRVALRIYLLSLVPGNLNNGEGMVGLIGQFSKLMNFIPAGPEGFDRSVAWPLLIAGGSSIAGDSFRTMFDDRCRSLGDAANFGSFGRIRELLKELWSINDTAAAQGDFQGARWRDVMQQKGWEFLLM</sequence>
<feature type="compositionally biased region" description="Polar residues" evidence="3">
    <location>
        <begin position="1"/>
        <end position="16"/>
    </location>
</feature>
<keyword evidence="2" id="KW-0539">Nucleus</keyword>
<dbReference type="Pfam" id="PF11951">
    <property type="entry name" value="Fungal_trans_2"/>
    <property type="match status" value="1"/>
</dbReference>
<dbReference type="GO" id="GO:0008270">
    <property type="term" value="F:zinc ion binding"/>
    <property type="evidence" value="ECO:0007669"/>
    <property type="project" value="InterPro"/>
</dbReference>
<dbReference type="EMBL" id="CP090172">
    <property type="protein sequence ID" value="UJO22683.1"/>
    <property type="molecule type" value="Genomic_DNA"/>
</dbReference>
<organism evidence="5 6">
    <name type="scientific">Passalora fulva</name>
    <name type="common">Tomato leaf mold</name>
    <name type="synonym">Cladosporium fulvum</name>
    <dbReference type="NCBI Taxonomy" id="5499"/>
    <lineage>
        <taxon>Eukaryota</taxon>
        <taxon>Fungi</taxon>
        <taxon>Dikarya</taxon>
        <taxon>Ascomycota</taxon>
        <taxon>Pezizomycotina</taxon>
        <taxon>Dothideomycetes</taxon>
        <taxon>Dothideomycetidae</taxon>
        <taxon>Mycosphaerellales</taxon>
        <taxon>Mycosphaerellaceae</taxon>
        <taxon>Fulvia</taxon>
    </lineage>
</organism>
<evidence type="ECO:0000256" key="1">
    <source>
        <dbReference type="ARBA" id="ARBA00004123"/>
    </source>
</evidence>
<proteinExistence type="predicted"/>
<dbReference type="PROSITE" id="PS00463">
    <property type="entry name" value="ZN2_CY6_FUNGAL_1"/>
    <property type="match status" value="1"/>
</dbReference>
<evidence type="ECO:0000259" key="4">
    <source>
        <dbReference type="PROSITE" id="PS50048"/>
    </source>
</evidence>
<dbReference type="RefSeq" id="XP_047767049.1">
    <property type="nucleotide sequence ID" value="XM_047911437.1"/>
</dbReference>
<dbReference type="CDD" id="cd00067">
    <property type="entry name" value="GAL4"/>
    <property type="match status" value="1"/>
</dbReference>
<dbReference type="KEGG" id="ffu:CLAFUR5_12289"/>
<evidence type="ECO:0000256" key="2">
    <source>
        <dbReference type="ARBA" id="ARBA00023242"/>
    </source>
</evidence>
<dbReference type="Pfam" id="PF00172">
    <property type="entry name" value="Zn_clus"/>
    <property type="match status" value="1"/>
</dbReference>
<feature type="compositionally biased region" description="Low complexity" evidence="3">
    <location>
        <begin position="101"/>
        <end position="111"/>
    </location>
</feature>
<feature type="region of interest" description="Disordered" evidence="3">
    <location>
        <begin position="1"/>
        <end position="41"/>
    </location>
</feature>
<feature type="region of interest" description="Disordered" evidence="3">
    <location>
        <begin position="98"/>
        <end position="147"/>
    </location>
</feature>
<evidence type="ECO:0000256" key="3">
    <source>
        <dbReference type="SAM" id="MobiDB-lite"/>
    </source>
</evidence>
<accession>A0A9Q8PHS5</accession>
<dbReference type="SMART" id="SM00066">
    <property type="entry name" value="GAL4"/>
    <property type="match status" value="1"/>
</dbReference>
<reference evidence="5" key="2">
    <citation type="journal article" date="2022" name="Microb. Genom.">
        <title>A chromosome-scale genome assembly of the tomato pathogen Cladosporium fulvum reveals a compartmentalized genome architecture and the presence of a dispensable chromosome.</title>
        <authorList>
            <person name="Zaccaron A.Z."/>
            <person name="Chen L.H."/>
            <person name="Samaras A."/>
            <person name="Stergiopoulos I."/>
        </authorList>
    </citation>
    <scope>NUCLEOTIDE SEQUENCE</scope>
    <source>
        <strain evidence="5">Race5_Kim</strain>
    </source>
</reference>
<dbReference type="GO" id="GO:0000981">
    <property type="term" value="F:DNA-binding transcription factor activity, RNA polymerase II-specific"/>
    <property type="evidence" value="ECO:0007669"/>
    <property type="project" value="InterPro"/>
</dbReference>
<evidence type="ECO:0000313" key="5">
    <source>
        <dbReference type="EMBL" id="UJO22683.1"/>
    </source>
</evidence>
<keyword evidence="6" id="KW-1185">Reference proteome</keyword>
<protein>
    <submittedName>
        <fullName evidence="5">Transcriptional regulatory protein pro1</fullName>
    </submittedName>
</protein>
<dbReference type="InterPro" id="IPR021858">
    <property type="entry name" value="Fun_TF"/>
</dbReference>